<evidence type="ECO:0000256" key="1">
    <source>
        <dbReference type="SAM" id="MobiDB-lite"/>
    </source>
</evidence>
<name>A0ABV3LRM2_9ACTN</name>
<feature type="region of interest" description="Disordered" evidence="1">
    <location>
        <begin position="899"/>
        <end position="921"/>
    </location>
</feature>
<comment type="caution">
    <text evidence="3">The sequence shown here is derived from an EMBL/GenBank/DDBJ whole genome shotgun (WGS) entry which is preliminary data.</text>
</comment>
<dbReference type="RefSeq" id="WP_359771417.1">
    <property type="nucleotide sequence ID" value="NZ_JBEYRR010000001.1"/>
</dbReference>
<dbReference type="InterPro" id="IPR046538">
    <property type="entry name" value="DUF6603"/>
</dbReference>
<reference evidence="3 4" key="1">
    <citation type="submission" date="2024-06" db="EMBL/GenBank/DDBJ databases">
        <title>The Natural Products Discovery Center: Release of the First 8490 Sequenced Strains for Exploring Actinobacteria Biosynthetic Diversity.</title>
        <authorList>
            <person name="Kalkreuter E."/>
            <person name="Kautsar S.A."/>
            <person name="Yang D."/>
            <person name="Bader C.D."/>
            <person name="Teijaro C.N."/>
            <person name="Fluegel L."/>
            <person name="Davis C.M."/>
            <person name="Simpson J.R."/>
            <person name="Lauterbach L."/>
            <person name="Steele A.D."/>
            <person name="Gui C."/>
            <person name="Meng S."/>
            <person name="Li G."/>
            <person name="Viehrig K."/>
            <person name="Ye F."/>
            <person name="Su P."/>
            <person name="Kiefer A.F."/>
            <person name="Nichols A."/>
            <person name="Cepeda A.J."/>
            <person name="Yan W."/>
            <person name="Fan B."/>
            <person name="Jiang Y."/>
            <person name="Adhikari A."/>
            <person name="Zheng C.-J."/>
            <person name="Schuster L."/>
            <person name="Cowan T.M."/>
            <person name="Smanski M.J."/>
            <person name="Chevrette M.G."/>
            <person name="De Carvalho L.P.S."/>
            <person name="Shen B."/>
        </authorList>
    </citation>
    <scope>NUCLEOTIDE SEQUENCE [LARGE SCALE GENOMIC DNA]</scope>
    <source>
        <strain evidence="3 4">NPDC047833</strain>
    </source>
</reference>
<evidence type="ECO:0000259" key="2">
    <source>
        <dbReference type="Pfam" id="PF20248"/>
    </source>
</evidence>
<dbReference type="Proteomes" id="UP001553843">
    <property type="component" value="Unassembled WGS sequence"/>
</dbReference>
<dbReference type="Pfam" id="PF20248">
    <property type="entry name" value="DUF6603"/>
    <property type="match status" value="1"/>
</dbReference>
<accession>A0ABV3LRM2</accession>
<evidence type="ECO:0000313" key="4">
    <source>
        <dbReference type="Proteomes" id="UP001553843"/>
    </source>
</evidence>
<protein>
    <submittedName>
        <fullName evidence="3">DUF6603 domain-containing protein</fullName>
    </submittedName>
</protein>
<proteinExistence type="predicted"/>
<keyword evidence="4" id="KW-1185">Reference proteome</keyword>
<feature type="domain" description="DUF6603" evidence="2">
    <location>
        <begin position="202"/>
        <end position="663"/>
    </location>
</feature>
<evidence type="ECO:0000313" key="3">
    <source>
        <dbReference type="EMBL" id="MEW2362099.1"/>
    </source>
</evidence>
<gene>
    <name evidence="3" type="ORF">AB0887_09080</name>
</gene>
<sequence>MTGETGPPEGDDDNPLKVCPVDLRSGLLLLHLPKRDKEQQAAAKAAFAMGLSGTAVTRAWTVRTASAAAGSKRATVLLVDAEGKVGLCDLPVVGSRVPAGTGQLEAVAVLARTQQKPSDLKQVRELLAETGTLLLPPDDKAFQGQVAVGIRVRLLDTLPPVDVWAPLAGRKNRHGPPAPQAGAALLPAVQGAPGLDAWVKCDRALGPLRVHRIGLGYGEGKLWVLLDASITFCGISLDVIGLGLKVPLGDTGTVEGSLDGLGLEFTAGPVTVMGGLARVSKLPHGVRLMILGALAVTSPQLSFSVVGMYAELTDGSPSVFVIGKVTGLNVALGPVLLTGLTGGFGYNSRLVLPQDPLDVPAHPLVSGVRDSAKLPLDKGPAKALEALGSNVQPAAGNLWVAVGAEFTLFKIVYARVALAVQVSPGDVTVALLGVAEMTFPTAGTKPYACVTLGLQASYRTSTGALAVRAALDPARSYVLDPACHLSGGFALCTWTHGAHAGDFVVSLGGYHPDFRPPEHYPKVPRLNLSLQFSSSISVSASCYAALTPAMLMVGGELRVDCYHRRFHAWLYASLNALVQWVPFRFTLRAELEIGADVYPLGIGRVRLGGRLEMWGPPTGGVATAYVCWPVGDVSVPFGAGKPLAEHVGWDVFHTKVLVGRLPEAMTVKGLLPDRSSDNGASDPKRVERVGRDVFALTVRSPVPCGVLRAATAGGGTVTLYGDENSRISLRPMGEGQVESVCTLTVKRDGSTIDIDGVWGKQAEHADVPAAAFGAPLAADAPPRLDDDSLMRNQLLGVRLDVPPATVSGALTGFAKSLLDAGKPSGGEFTLSGTARPAPVQGSRDTVRDTVVDGAVDGRRKALYARWRQHHLVPHQGPDAVVDSPGRYAARLFTVVAGDPLTSSDGSEAGGTRALFDSEADS</sequence>
<dbReference type="EMBL" id="JBEYRS010000003">
    <property type="protein sequence ID" value="MEW2362099.1"/>
    <property type="molecule type" value="Genomic_DNA"/>
</dbReference>
<organism evidence="3 4">
    <name type="scientific">Streptomyces huasconensis</name>
    <dbReference type="NCBI Taxonomy" id="1854574"/>
    <lineage>
        <taxon>Bacteria</taxon>
        <taxon>Bacillati</taxon>
        <taxon>Actinomycetota</taxon>
        <taxon>Actinomycetes</taxon>
        <taxon>Kitasatosporales</taxon>
        <taxon>Streptomycetaceae</taxon>
        <taxon>Streptomyces</taxon>
    </lineage>
</organism>